<name>A0AAV5X333_9BILA</name>
<dbReference type="GO" id="GO:0016887">
    <property type="term" value="F:ATP hydrolysis activity"/>
    <property type="evidence" value="ECO:0007669"/>
    <property type="project" value="InterPro"/>
</dbReference>
<evidence type="ECO:0000256" key="8">
    <source>
        <dbReference type="SAM" id="Phobius"/>
    </source>
</evidence>
<dbReference type="SUPFAM" id="SSF90123">
    <property type="entry name" value="ABC transporter transmembrane region"/>
    <property type="match status" value="1"/>
</dbReference>
<feature type="transmembrane region" description="Helical" evidence="8">
    <location>
        <begin position="247"/>
        <end position="268"/>
    </location>
</feature>
<feature type="non-terminal residue" evidence="11">
    <location>
        <position position="1"/>
    </location>
</feature>
<evidence type="ECO:0000256" key="5">
    <source>
        <dbReference type="ARBA" id="ARBA00022989"/>
    </source>
</evidence>
<dbReference type="GO" id="GO:0005524">
    <property type="term" value="F:ATP binding"/>
    <property type="evidence" value="ECO:0007669"/>
    <property type="project" value="UniProtKB-KW"/>
</dbReference>
<dbReference type="Pfam" id="PF00005">
    <property type="entry name" value="ABC_tran"/>
    <property type="match status" value="1"/>
</dbReference>
<dbReference type="PROSITE" id="PS50893">
    <property type="entry name" value="ABC_TRANSPORTER_2"/>
    <property type="match status" value="1"/>
</dbReference>
<dbReference type="PROSITE" id="PS50929">
    <property type="entry name" value="ABC_TM1F"/>
    <property type="match status" value="1"/>
</dbReference>
<dbReference type="SMART" id="SM00382">
    <property type="entry name" value="AAA"/>
    <property type="match status" value="1"/>
</dbReference>
<dbReference type="PANTHER" id="PTHR43394:SF19">
    <property type="entry name" value="ABC TRANSPORTER B FAMILY"/>
    <property type="match status" value="1"/>
</dbReference>
<feature type="transmembrane region" description="Helical" evidence="8">
    <location>
        <begin position="206"/>
        <end position="227"/>
    </location>
</feature>
<dbReference type="PANTHER" id="PTHR43394">
    <property type="entry name" value="ATP-DEPENDENT PERMEASE MDL1, MITOCHONDRIAL"/>
    <property type="match status" value="1"/>
</dbReference>
<dbReference type="InterPro" id="IPR039421">
    <property type="entry name" value="Type_1_exporter"/>
</dbReference>
<feature type="compositionally biased region" description="Polar residues" evidence="7">
    <location>
        <begin position="151"/>
        <end position="166"/>
    </location>
</feature>
<evidence type="ECO:0000256" key="3">
    <source>
        <dbReference type="ARBA" id="ARBA00022741"/>
    </source>
</evidence>
<feature type="domain" description="ABC transmembrane type-1" evidence="10">
    <location>
        <begin position="207"/>
        <end position="488"/>
    </location>
</feature>
<keyword evidence="12" id="KW-1185">Reference proteome</keyword>
<feature type="transmembrane region" description="Helical" evidence="8">
    <location>
        <begin position="7"/>
        <end position="35"/>
    </location>
</feature>
<dbReference type="InterPro" id="IPR003593">
    <property type="entry name" value="AAA+_ATPase"/>
</dbReference>
<organism evidence="11 12">
    <name type="scientific">Pristionchus fissidentatus</name>
    <dbReference type="NCBI Taxonomy" id="1538716"/>
    <lineage>
        <taxon>Eukaryota</taxon>
        <taxon>Metazoa</taxon>
        <taxon>Ecdysozoa</taxon>
        <taxon>Nematoda</taxon>
        <taxon>Chromadorea</taxon>
        <taxon>Rhabditida</taxon>
        <taxon>Rhabditina</taxon>
        <taxon>Diplogasteromorpha</taxon>
        <taxon>Diplogasteroidea</taxon>
        <taxon>Neodiplogasteridae</taxon>
        <taxon>Pristionchus</taxon>
    </lineage>
</organism>
<feature type="transmembrane region" description="Helical" evidence="8">
    <location>
        <begin position="322"/>
        <end position="342"/>
    </location>
</feature>
<feature type="transmembrane region" description="Helical" evidence="8">
    <location>
        <begin position="87"/>
        <end position="106"/>
    </location>
</feature>
<dbReference type="InterPro" id="IPR011527">
    <property type="entry name" value="ABC1_TM_dom"/>
</dbReference>
<feature type="domain" description="ABC transporter" evidence="9">
    <location>
        <begin position="515"/>
        <end position="745"/>
    </location>
</feature>
<dbReference type="Gene3D" id="1.20.1560.10">
    <property type="entry name" value="ABC transporter type 1, transmembrane domain"/>
    <property type="match status" value="1"/>
</dbReference>
<feature type="transmembrane region" description="Helical" evidence="8">
    <location>
        <begin position="55"/>
        <end position="75"/>
    </location>
</feature>
<evidence type="ECO:0000256" key="1">
    <source>
        <dbReference type="ARBA" id="ARBA00004141"/>
    </source>
</evidence>
<evidence type="ECO:0000256" key="6">
    <source>
        <dbReference type="ARBA" id="ARBA00023136"/>
    </source>
</evidence>
<evidence type="ECO:0000259" key="9">
    <source>
        <dbReference type="PROSITE" id="PS50893"/>
    </source>
</evidence>
<protein>
    <recommendedName>
        <fullName evidence="13">ABC transporter ATP-binding protein</fullName>
    </recommendedName>
</protein>
<sequence>LKQGFQIGIFIVVDILLTFLSLGFYAPGFSFSIHVIYVKTFLVDNYHFTRSPFEFVLFLVGRTTILTVAGILLLHDKKNIIKKMTPVSVGFAIGSVSYSILKLLAFSEVKGLLDYPGLWFLLSWTWIVSPFFCVFWCLWLVDTTNDYTSFSNPDEEQTAQTATRPINGNRDTDGESAELIEPTEKFSTSNGFQRLYVFIRPDLRRFLGGIVLLLVQSAALVFVPFTIGEIVSNLLHTKGHKELFKWLGYMAGLAFTSTLFGGFGTAVFDHLSSLLGRRVQRDLVDALVKQESSFITSAKPGELESHLTTGCSSISHGVTRNVGMLFVNLFIMIGGVVVMAVLSWRLALVSLVTIPWITYITKSFNNYNDRLIESMKKEITSVNGAALEAVSYPRTNSGNGNQESHARYMSMLEGTATLAKKKAIAAAGKKWISEVAIVVIAVVVIGYGGHLVTTHRVSAEYFISYVVYLFVLRQNVMLILESLTGLMNSIGDSRRIFTLIDRSPRRPLITENGGIKFRDVSFADPSRPSTAALSGFSMTINAGESVALVGPSDGGKTSIVSLVKQLYQPDEGEITLDGVALKDYDQTQFHQKVAIVVPEPRIFDGTVRDNIACGCDGATEEMIIEAAKAANAHDFIIGLEKAYNTDCEEMTGGQKRRIAFARALIRKPIVLILDESSSGPEIESLVSEDLEWGTNSRTVLIVTDRLSTVEKANRIVVIDKGQVVQIGTHSKLMADRDGLYHNLVTRKISEAM</sequence>
<comment type="caution">
    <text evidence="11">The sequence shown here is derived from an EMBL/GenBank/DDBJ whole genome shotgun (WGS) entry which is preliminary data.</text>
</comment>
<feature type="transmembrane region" description="Helical" evidence="8">
    <location>
        <begin position="431"/>
        <end position="449"/>
    </location>
</feature>
<evidence type="ECO:0000313" key="11">
    <source>
        <dbReference type="EMBL" id="GMT36324.1"/>
    </source>
</evidence>
<dbReference type="GO" id="GO:0015421">
    <property type="term" value="F:ABC-type oligopeptide transporter activity"/>
    <property type="evidence" value="ECO:0007669"/>
    <property type="project" value="TreeGrafter"/>
</dbReference>
<keyword evidence="4" id="KW-0067">ATP-binding</keyword>
<evidence type="ECO:0008006" key="13">
    <source>
        <dbReference type="Google" id="ProtNLM"/>
    </source>
</evidence>
<dbReference type="AlphaFoldDB" id="A0AAV5X333"/>
<keyword evidence="2 8" id="KW-0812">Transmembrane</keyword>
<evidence type="ECO:0000256" key="2">
    <source>
        <dbReference type="ARBA" id="ARBA00022692"/>
    </source>
</evidence>
<comment type="subcellular location">
    <subcellularLocation>
        <location evidence="1">Membrane</location>
        <topology evidence="1">Multi-pass membrane protein</topology>
    </subcellularLocation>
</comment>
<keyword evidence="3" id="KW-0547">Nucleotide-binding</keyword>
<accession>A0AAV5X333</accession>
<reference evidence="11" key="1">
    <citation type="submission" date="2023-10" db="EMBL/GenBank/DDBJ databases">
        <title>Genome assembly of Pristionchus species.</title>
        <authorList>
            <person name="Yoshida K."/>
            <person name="Sommer R.J."/>
        </authorList>
    </citation>
    <scope>NUCLEOTIDE SEQUENCE</scope>
    <source>
        <strain evidence="11">RS5133</strain>
    </source>
</reference>
<dbReference type="Pfam" id="PF00664">
    <property type="entry name" value="ABC_membrane"/>
    <property type="match status" value="1"/>
</dbReference>
<feature type="transmembrane region" description="Helical" evidence="8">
    <location>
        <begin position="348"/>
        <end position="367"/>
    </location>
</feature>
<evidence type="ECO:0000259" key="10">
    <source>
        <dbReference type="PROSITE" id="PS50929"/>
    </source>
</evidence>
<keyword evidence="6 8" id="KW-0472">Membrane</keyword>
<feature type="transmembrane region" description="Helical" evidence="8">
    <location>
        <begin position="118"/>
        <end position="141"/>
    </location>
</feature>
<keyword evidence="5 8" id="KW-1133">Transmembrane helix</keyword>
<proteinExistence type="predicted"/>
<dbReference type="InterPro" id="IPR027417">
    <property type="entry name" value="P-loop_NTPase"/>
</dbReference>
<gene>
    <name evidence="11" type="ORF">PFISCL1PPCAC_27621</name>
</gene>
<evidence type="ECO:0000256" key="7">
    <source>
        <dbReference type="SAM" id="MobiDB-lite"/>
    </source>
</evidence>
<evidence type="ECO:0000256" key="4">
    <source>
        <dbReference type="ARBA" id="ARBA00022840"/>
    </source>
</evidence>
<dbReference type="SUPFAM" id="SSF52540">
    <property type="entry name" value="P-loop containing nucleoside triphosphate hydrolases"/>
    <property type="match status" value="1"/>
</dbReference>
<dbReference type="EMBL" id="BTSY01000007">
    <property type="protein sequence ID" value="GMT36324.1"/>
    <property type="molecule type" value="Genomic_DNA"/>
</dbReference>
<dbReference type="GO" id="GO:0016020">
    <property type="term" value="C:membrane"/>
    <property type="evidence" value="ECO:0007669"/>
    <property type="project" value="UniProtKB-SubCell"/>
</dbReference>
<dbReference type="InterPro" id="IPR003439">
    <property type="entry name" value="ABC_transporter-like_ATP-bd"/>
</dbReference>
<dbReference type="InterPro" id="IPR036640">
    <property type="entry name" value="ABC1_TM_sf"/>
</dbReference>
<evidence type="ECO:0000313" key="12">
    <source>
        <dbReference type="Proteomes" id="UP001432322"/>
    </source>
</evidence>
<dbReference type="Gene3D" id="3.40.50.300">
    <property type="entry name" value="P-loop containing nucleotide triphosphate hydrolases"/>
    <property type="match status" value="1"/>
</dbReference>
<feature type="region of interest" description="Disordered" evidence="7">
    <location>
        <begin position="151"/>
        <end position="174"/>
    </location>
</feature>
<dbReference type="Proteomes" id="UP001432322">
    <property type="component" value="Unassembled WGS sequence"/>
</dbReference>